<keyword evidence="1" id="KW-0472">Membrane</keyword>
<keyword evidence="1" id="KW-1133">Transmembrane helix</keyword>
<feature type="transmembrane region" description="Helical" evidence="1">
    <location>
        <begin position="105"/>
        <end position="129"/>
    </location>
</feature>
<feature type="transmembrane region" description="Helical" evidence="1">
    <location>
        <begin position="135"/>
        <end position="159"/>
    </location>
</feature>
<proteinExistence type="predicted"/>
<evidence type="ECO:0000313" key="4">
    <source>
        <dbReference type="Proteomes" id="UP000321089"/>
    </source>
</evidence>
<dbReference type="AlphaFoldDB" id="A0A512TNV1"/>
<dbReference type="Pfam" id="PF10112">
    <property type="entry name" value="Halogen_Hydrol"/>
    <property type="match status" value="1"/>
</dbReference>
<sequence length="405" mass="46857">MNNNDFFDIENQIENAINSAFKYINYANRKATDIRENIMDNISDTAEDTIHDIKSKFHEGSDSIETKFQKMSEKFEHGVNKLNKKEQKEIYKYISKKPSGKYKGMIYYVLGITGSVAFAISFAACSILTMFNSKIIRLGVNMTLGTLFVFFVGSVILAFRGWKIRKRLERFNKYSDILKGKNYSEISKLSESVSKKNKFVLKDIEKMMSLNMFKEGHISEDKSYFMLGDEVYEEYLNSMKAYSERSKEEADNTVDQDKSELSLVIENGEKYISEIESVNYSLRGNNICTKLNEMANITKNIIDNVRKNPDNLPLVKKFFNHYLPISLKLIYSYRELNAQTIEGENIRKAKNEIENSIDLINTAFRKLLDNLFEDVVLDVSSDISVLETLFTQEGLTEDDFKKKNK</sequence>
<dbReference type="RefSeq" id="WP_146868689.1">
    <property type="nucleotide sequence ID" value="NZ_BKBC01000036.1"/>
</dbReference>
<evidence type="ECO:0000313" key="3">
    <source>
        <dbReference type="EMBL" id="NAS18173.1"/>
    </source>
</evidence>
<dbReference type="InterPro" id="IPR018770">
    <property type="entry name" value="ChloroindolylP_hydrolase"/>
</dbReference>
<accession>A0A512TNV1</accession>
<dbReference type="EMBL" id="BKBC01000036">
    <property type="protein sequence ID" value="GEQ21940.1"/>
    <property type="molecule type" value="Genomic_DNA"/>
</dbReference>
<dbReference type="Proteomes" id="UP000321089">
    <property type="component" value="Unassembled WGS sequence"/>
</dbReference>
<dbReference type="Gene3D" id="1.20.120.20">
    <property type="entry name" value="Apolipoprotein"/>
    <property type="match status" value="1"/>
</dbReference>
<reference evidence="3 5" key="2">
    <citation type="submission" date="2020-01" db="EMBL/GenBank/DDBJ databases">
        <title>Genome sequence of a 1,3-propanediol producer, Clostridium butyricum S3.</title>
        <authorList>
            <person name="Zhou J."/>
        </authorList>
    </citation>
    <scope>NUCLEOTIDE SEQUENCE [LARGE SCALE GENOMIC DNA]</scope>
    <source>
        <strain evidence="3 5">S3</strain>
    </source>
</reference>
<protein>
    <recommendedName>
        <fullName evidence="6">5-bromo-4-chloroindolyl phosphate hydrolysis protein</fullName>
    </recommendedName>
</protein>
<dbReference type="Proteomes" id="UP000474042">
    <property type="component" value="Unassembled WGS sequence"/>
</dbReference>
<keyword evidence="1" id="KW-0812">Transmembrane</keyword>
<reference evidence="2 4" key="1">
    <citation type="submission" date="2019-07" db="EMBL/GenBank/DDBJ databases">
        <title>Whole genome shotgun sequence of Clostridium butyricum NBRC 3858.</title>
        <authorList>
            <person name="Hosoyama A."/>
            <person name="Uohara A."/>
            <person name="Ohji S."/>
            <person name="Ichikawa N."/>
        </authorList>
    </citation>
    <scope>NUCLEOTIDE SEQUENCE [LARGE SCALE GENOMIC DNA]</scope>
    <source>
        <strain evidence="2 4">NBRC 3858</strain>
    </source>
</reference>
<evidence type="ECO:0008006" key="6">
    <source>
        <dbReference type="Google" id="ProtNLM"/>
    </source>
</evidence>
<organism evidence="2 4">
    <name type="scientific">Clostridium butyricum</name>
    <dbReference type="NCBI Taxonomy" id="1492"/>
    <lineage>
        <taxon>Bacteria</taxon>
        <taxon>Bacillati</taxon>
        <taxon>Bacillota</taxon>
        <taxon>Clostridia</taxon>
        <taxon>Eubacteriales</taxon>
        <taxon>Clostridiaceae</taxon>
        <taxon>Clostridium</taxon>
    </lineage>
</organism>
<gene>
    <name evidence="2" type="ORF">CBU02nite_24460</name>
    <name evidence="3" type="ORF">GND98_009890</name>
</gene>
<name>A0A512TNV1_CLOBU</name>
<evidence type="ECO:0000313" key="2">
    <source>
        <dbReference type="EMBL" id="GEQ21940.1"/>
    </source>
</evidence>
<evidence type="ECO:0000256" key="1">
    <source>
        <dbReference type="SAM" id="Phobius"/>
    </source>
</evidence>
<comment type="caution">
    <text evidence="2">The sequence shown here is derived from an EMBL/GenBank/DDBJ whole genome shotgun (WGS) entry which is preliminary data.</text>
</comment>
<dbReference type="EMBL" id="WOFV02000026">
    <property type="protein sequence ID" value="NAS18173.1"/>
    <property type="molecule type" value="Genomic_DNA"/>
</dbReference>
<evidence type="ECO:0000313" key="5">
    <source>
        <dbReference type="Proteomes" id="UP000474042"/>
    </source>
</evidence>